<dbReference type="Pfam" id="PF00977">
    <property type="entry name" value="His_biosynth"/>
    <property type="match status" value="1"/>
</dbReference>
<keyword evidence="7" id="KW-1185">Reference proteome</keyword>
<comment type="pathway">
    <text evidence="4">Amino-acid biosynthesis.</text>
</comment>
<reference evidence="6 7" key="1">
    <citation type="submission" date="2022-04" db="EMBL/GenBank/DDBJ databases">
        <authorList>
            <person name="Grouzdev D.S."/>
            <person name="Pantiukh K.S."/>
            <person name="Krutkina M.S."/>
        </authorList>
    </citation>
    <scope>NUCLEOTIDE SEQUENCE [LARGE SCALE GENOMIC DNA]</scope>
    <source>
        <strain evidence="6 7">Jip08</strain>
    </source>
</reference>
<evidence type="ECO:0000256" key="2">
    <source>
        <dbReference type="ARBA" id="ARBA00022605"/>
    </source>
</evidence>
<dbReference type="Proteomes" id="UP001202867">
    <property type="component" value="Unassembled WGS sequence"/>
</dbReference>
<dbReference type="InterPro" id="IPR011060">
    <property type="entry name" value="RibuloseP-bd_barrel"/>
</dbReference>
<dbReference type="EMBL" id="JALKCG010000005">
    <property type="protein sequence ID" value="MCK0208981.1"/>
    <property type="molecule type" value="Genomic_DNA"/>
</dbReference>
<keyword evidence="3 5" id="KW-0368">Histidine biosynthesis</keyword>
<name>A0ABT0DNX3_9HYPH</name>
<comment type="similarity">
    <text evidence="1 5">Belongs to the HisA/HisF family.</text>
</comment>
<evidence type="ECO:0000256" key="1">
    <source>
        <dbReference type="ARBA" id="ARBA00009667"/>
    </source>
</evidence>
<dbReference type="PANTHER" id="PTHR43090:SF2">
    <property type="entry name" value="1-(5-PHOSPHORIBOSYL)-5-[(5-PHOSPHORIBOSYLAMINO)METHYLIDENEAMINO] IMIDAZOLE-4-CARBOXAMIDE ISOMERASE"/>
    <property type="match status" value="1"/>
</dbReference>
<accession>A0ABT0DNX3</accession>
<comment type="caution">
    <text evidence="6">The sequence shown here is derived from an EMBL/GenBank/DDBJ whole genome shotgun (WGS) entry which is preliminary data.</text>
</comment>
<evidence type="ECO:0000256" key="5">
    <source>
        <dbReference type="RuleBase" id="RU003657"/>
    </source>
</evidence>
<proteinExistence type="inferred from homology"/>
<evidence type="ECO:0000256" key="4">
    <source>
        <dbReference type="ARBA" id="ARBA00029440"/>
    </source>
</evidence>
<evidence type="ECO:0000313" key="6">
    <source>
        <dbReference type="EMBL" id="MCK0208981.1"/>
    </source>
</evidence>
<dbReference type="Gene3D" id="3.20.20.70">
    <property type="entry name" value="Aldolase class I"/>
    <property type="match status" value="1"/>
</dbReference>
<sequence length="234" mass="23592">MELIPVIDLMGGAVVHARRGAREAYRPIETPLSAGAEPLDVADGLLALGAFRTLYVADLDAIAGRPGHDAALAALEARHPGLALWVDAGEADPAALARRASSGPGRPVIGSESLPALDQAKAALGAVGEGGILSLDYGPEGPRGPRELHADADLWPGAVIVMTLSRVGAGQGPDLETLRAVLARAGGRRVYAAGGVRDAGDLHALAALGVAGVLLASALHDGRLSRADIAAFTG</sequence>
<dbReference type="InterPro" id="IPR006062">
    <property type="entry name" value="His_biosynth"/>
</dbReference>
<dbReference type="CDD" id="cd04723">
    <property type="entry name" value="HisA_HisF"/>
    <property type="match status" value="1"/>
</dbReference>
<protein>
    <submittedName>
        <fullName evidence="6">HisA/HisF-related TIM barrel protein</fullName>
    </submittedName>
</protein>
<dbReference type="RefSeq" id="WP_247201433.1">
    <property type="nucleotide sequence ID" value="NZ_JALKCG010000005.1"/>
</dbReference>
<dbReference type="SUPFAM" id="SSF51366">
    <property type="entry name" value="Ribulose-phoshate binding barrel"/>
    <property type="match status" value="1"/>
</dbReference>
<dbReference type="PANTHER" id="PTHR43090">
    <property type="entry name" value="1-(5-PHOSPHORIBOSYL)-5-[(5-PHOSPHORIBOSYLAMINO)METHYLIDENEAMINO] IMIDAZOLE-4-CARBOXAMIDE ISOMERASE"/>
    <property type="match status" value="1"/>
</dbReference>
<organism evidence="6 7">
    <name type="scientific">Ancylobacter koreensis</name>
    <dbReference type="NCBI Taxonomy" id="266121"/>
    <lineage>
        <taxon>Bacteria</taxon>
        <taxon>Pseudomonadati</taxon>
        <taxon>Pseudomonadota</taxon>
        <taxon>Alphaproteobacteria</taxon>
        <taxon>Hyphomicrobiales</taxon>
        <taxon>Xanthobacteraceae</taxon>
        <taxon>Ancylobacter</taxon>
    </lineage>
</organism>
<dbReference type="InterPro" id="IPR044524">
    <property type="entry name" value="Isoase_HisA-like"/>
</dbReference>
<reference evidence="7" key="2">
    <citation type="submission" date="2023-07" db="EMBL/GenBank/DDBJ databases">
        <title>Ancylobacter moscoviensis sp. nov., facultatively methylotrophic bacteria from activated sludge and the reclassification of Starkeya novella (Starkey 1934) Kelly et al. 2000 as Ancylobacter novellus comb. nov., Starkeya koreensis Im et al. 2006 as Ancylobacter koreensis comb.nov., Angulomicrobium tetraedrale Vasil'eva et al. 1986 as Ancylobacter tetraedralis comb. nov., Angulomicrobium amanitiforme Fritz et al. 2004 as Ancylobacter amanitiformis comb. nov. and Methylorhabdus multivorans Doronina et al. 1996 as Ancylobacter multivorans comb. nov. and emended description of the genus Ancylobacter.</title>
        <authorList>
            <person name="Doronina N."/>
            <person name="Chemodurova A."/>
            <person name="Grouzdev D."/>
            <person name="Koziaeva V."/>
            <person name="Shi W."/>
            <person name="Wu L."/>
            <person name="Kaparullina E."/>
        </authorList>
    </citation>
    <scope>NUCLEOTIDE SEQUENCE [LARGE SCALE GENOMIC DNA]</scope>
    <source>
        <strain evidence="7">Jip08</strain>
    </source>
</reference>
<keyword evidence="2 5" id="KW-0028">Amino-acid biosynthesis</keyword>
<evidence type="ECO:0000256" key="3">
    <source>
        <dbReference type="ARBA" id="ARBA00023102"/>
    </source>
</evidence>
<gene>
    <name evidence="6" type="ORF">MWN33_13170</name>
</gene>
<dbReference type="InterPro" id="IPR013785">
    <property type="entry name" value="Aldolase_TIM"/>
</dbReference>
<evidence type="ECO:0000313" key="7">
    <source>
        <dbReference type="Proteomes" id="UP001202867"/>
    </source>
</evidence>